<evidence type="ECO:0000259" key="2">
    <source>
        <dbReference type="Pfam" id="PF20152"/>
    </source>
</evidence>
<feature type="transmembrane region" description="Helical" evidence="1">
    <location>
        <begin position="162"/>
        <end position="180"/>
    </location>
</feature>
<feature type="transmembrane region" description="Helical" evidence="1">
    <location>
        <begin position="91"/>
        <end position="112"/>
    </location>
</feature>
<keyword evidence="1" id="KW-1133">Transmembrane helix</keyword>
<feature type="transmembrane region" description="Helical" evidence="1">
    <location>
        <begin position="12"/>
        <end position="36"/>
    </location>
</feature>
<dbReference type="InterPro" id="IPR045339">
    <property type="entry name" value="DUF6534"/>
</dbReference>
<proteinExistence type="predicted"/>
<keyword evidence="4" id="KW-1185">Reference proteome</keyword>
<keyword evidence="1" id="KW-0472">Membrane</keyword>
<feature type="transmembrane region" description="Helical" evidence="1">
    <location>
        <begin position="118"/>
        <end position="142"/>
    </location>
</feature>
<evidence type="ECO:0000256" key="1">
    <source>
        <dbReference type="SAM" id="Phobius"/>
    </source>
</evidence>
<dbReference type="Pfam" id="PF20152">
    <property type="entry name" value="DUF6534"/>
    <property type="match status" value="1"/>
</dbReference>
<dbReference type="OrthoDB" id="3053610at2759"/>
<reference evidence="3" key="1">
    <citation type="submission" date="2020-05" db="EMBL/GenBank/DDBJ databases">
        <title>Mycena genomes resolve the evolution of fungal bioluminescence.</title>
        <authorList>
            <person name="Tsai I.J."/>
        </authorList>
    </citation>
    <scope>NUCLEOTIDE SEQUENCE</scope>
    <source>
        <strain evidence="3">CCC161011</strain>
    </source>
</reference>
<gene>
    <name evidence="3" type="ORF">MVEN_00631000</name>
</gene>
<dbReference type="PANTHER" id="PTHR40465">
    <property type="entry name" value="CHROMOSOME 1, WHOLE GENOME SHOTGUN SEQUENCE"/>
    <property type="match status" value="1"/>
</dbReference>
<comment type="caution">
    <text evidence="3">The sequence shown here is derived from an EMBL/GenBank/DDBJ whole genome shotgun (WGS) entry which is preliminary data.</text>
</comment>
<protein>
    <recommendedName>
        <fullName evidence="2">DUF6534 domain-containing protein</fullName>
    </recommendedName>
</protein>
<organism evidence="3 4">
    <name type="scientific">Mycena venus</name>
    <dbReference type="NCBI Taxonomy" id="2733690"/>
    <lineage>
        <taxon>Eukaryota</taxon>
        <taxon>Fungi</taxon>
        <taxon>Dikarya</taxon>
        <taxon>Basidiomycota</taxon>
        <taxon>Agaricomycotina</taxon>
        <taxon>Agaricomycetes</taxon>
        <taxon>Agaricomycetidae</taxon>
        <taxon>Agaricales</taxon>
        <taxon>Marasmiineae</taxon>
        <taxon>Mycenaceae</taxon>
        <taxon>Mycena</taxon>
    </lineage>
</organism>
<feature type="domain" description="DUF6534" evidence="2">
    <location>
        <begin position="164"/>
        <end position="259"/>
    </location>
</feature>
<feature type="transmembrane region" description="Helical" evidence="1">
    <location>
        <begin position="48"/>
        <end position="70"/>
    </location>
</feature>
<evidence type="ECO:0000313" key="3">
    <source>
        <dbReference type="EMBL" id="KAF7362812.1"/>
    </source>
</evidence>
<accession>A0A8H6YQ52</accession>
<name>A0A8H6YQ52_9AGAR</name>
<dbReference type="PANTHER" id="PTHR40465:SF1">
    <property type="entry name" value="DUF6534 DOMAIN-CONTAINING PROTEIN"/>
    <property type="match status" value="1"/>
</dbReference>
<dbReference type="AlphaFoldDB" id="A0A8H6YQ52"/>
<dbReference type="Proteomes" id="UP000620124">
    <property type="component" value="Unassembled WGS sequence"/>
</dbReference>
<dbReference type="EMBL" id="JACAZI010000004">
    <property type="protein sequence ID" value="KAF7362812.1"/>
    <property type="molecule type" value="Genomic_DNA"/>
</dbReference>
<sequence>MASPLGPTFGIWLVALLLQSILYGMGLLQAYLYFFWYPKDNWGFKGTVATMTILETFQTAMFFAAVYTLLIDGFGDLDKLALIPWQAAAQLLAVYASTFVAQAYFSYCIYLLHKENAILPALVVMLALVGLGGGIAQVILVVRVKEFGQLSKTSAATNTQAALALICDVLITVGLCWRLHSNRSGLPSSDISRLSHPLSKLTSADSTNRVLNFLITTAINRGVLTMLTAVTNMILFLAKPRIFYFQLMLLLSGKFYMNSSTPRQHAFGKFTNAGVEHISLLVFSTSTPENANAVSNVSVTRETQLDNTYQ</sequence>
<keyword evidence="1" id="KW-0812">Transmembrane</keyword>
<feature type="transmembrane region" description="Helical" evidence="1">
    <location>
        <begin position="218"/>
        <end position="238"/>
    </location>
</feature>
<evidence type="ECO:0000313" key="4">
    <source>
        <dbReference type="Proteomes" id="UP000620124"/>
    </source>
</evidence>